<keyword evidence="4" id="KW-0662">Pyridine nucleotide biosynthesis</keyword>
<dbReference type="OrthoDB" id="1703792at2"/>
<dbReference type="GO" id="GO:0009435">
    <property type="term" value="P:NAD+ biosynthetic process"/>
    <property type="evidence" value="ECO:0007669"/>
    <property type="project" value="InterPro"/>
</dbReference>
<keyword evidence="7" id="KW-0547">Nucleotide-binding</keyword>
<comment type="pathway">
    <text evidence="2">Cofactor biosynthesis; NAD(+) biosynthesis; deamido-NAD(+) from nicotinate D-ribonucleotide: step 1/1.</text>
</comment>
<evidence type="ECO:0000313" key="15">
    <source>
        <dbReference type="Proteomes" id="UP000184204"/>
    </source>
</evidence>
<reference evidence="15" key="4">
    <citation type="submission" date="2016-11" db="EMBL/GenBank/DDBJ databases">
        <authorList>
            <person name="Jaros S."/>
            <person name="Januszkiewicz K."/>
            <person name="Wedrychowicz H."/>
        </authorList>
    </citation>
    <scope>NUCLEOTIDE SEQUENCE [LARGE SCALE GENOMIC DNA]</scope>
    <source>
        <strain evidence="15">DSM 1682</strain>
    </source>
</reference>
<dbReference type="EMBL" id="CP014223">
    <property type="protein sequence ID" value="AMJ40519.1"/>
    <property type="molecule type" value="Genomic_DNA"/>
</dbReference>
<evidence type="ECO:0000313" key="13">
    <source>
        <dbReference type="EMBL" id="SHE39945.1"/>
    </source>
</evidence>
<keyword evidence="5 12" id="KW-0808">Transferase</keyword>
<dbReference type="GO" id="GO:0004515">
    <property type="term" value="F:nicotinate-nucleotide adenylyltransferase activity"/>
    <property type="evidence" value="ECO:0007669"/>
    <property type="project" value="UniProtKB-EC"/>
</dbReference>
<evidence type="ECO:0000313" key="12">
    <source>
        <dbReference type="EMBL" id="AMJ40519.1"/>
    </source>
</evidence>
<dbReference type="EMBL" id="FQUA01000002">
    <property type="protein sequence ID" value="SHE39945.1"/>
    <property type="molecule type" value="Genomic_DNA"/>
</dbReference>
<evidence type="ECO:0000313" key="14">
    <source>
        <dbReference type="Proteomes" id="UP000068026"/>
    </source>
</evidence>
<gene>
    <name evidence="12" type="primary">nadD_2</name>
    <name evidence="12" type="ORF">CPRO_09200</name>
    <name evidence="13" type="ORF">SAMN02745151_00564</name>
</gene>
<dbReference type="InterPro" id="IPR005248">
    <property type="entry name" value="NadD/NMNAT"/>
</dbReference>
<sequence length="1616" mass="187631">MKKKRGIAIYRGLFAVLTNKDFLRRINLKKKTVIAFLEKEYWLEAVDDIIDSKEISCQRVLFYCEKILSSLAKQVPEDGWLTYIFRYLIKGIYPHRNDIILNTNERQSVMFYLEVLRFFLNYERENVPFGLHKDFAFATEKEMENSPYEVQYARFLDCFDKQYIYEIMRIGREVTPFDALAHVAGVHYIAMHIGRQLAKADVPVDLGLISGAAAGHDLGKYGCKDNEVKRIPYLHYYYTDIWFNNNDLSDIGHIAANHSTWDLELENLPVESLILIYADFRVKSKGFEDGKEIMGMYSLEDSFRVILDKLDNVDKAKENRYRHVYSRLEDFEQYMHSIGVNTDLTKDTLSEVFHKELALLDTNETVDVFKNIAVDHNIRLMHRLSREASFGAILETARSARDWKNSRAYLNIFSEYFTYMNQKQKQMSISFLYELMVHREGDIRRQAGDLLGNMIAHYDIAYAKELPPDVNIVLDEVTSFDMWEKYLYMIINPDHKMIDRHRRWLGYGLKRVVTSLLENCKGEVRGKYIASFLEYFKSKDWGEDTAFILIDTLPSIPQCLLNEEEQDILLSFMENYADQESLEIRAAILLNLKDMAADYLKNHKLVESVIRIVERVTIKGNVSLEFLLYMIGEVYGIKDVIRGVSFRRIFEDDRVVSDIFLENLKSATPWKIKIINIELLYERIHQGLSMPKLHVATHLSNLLKISEQVTVRHFAGETLVKLAPLLSWDQRNEVAIELIKGLEIGEFEFSKYIPQYLGEYAMYLHPKELNEFLLEICRLQCSTNERIASVALDTLGVMVRHYEKYSARFPEYIAIYEERKKKIMGMILRGFATYQTNVNREAFWVVGHELFGSNGLTLREKKNIFAFISKKLVTMTDKAEDSELGFFNDTASWNAIYRFISDYLFTKGSFSFQEPNKVAFFPGSFDPFSLGHKEIAKEIRDLGFIVYLAIDEFSWSKKTQPHMVRRRIIHMSVANEENIYLFPENVPVNIANPEDLKRLRELFPGKEVYMVAGSDVVQNASSYKIEPVEDSIQTFPHILFLRETGDDTVQQKKNTYESIQNEVLELKLPTHFEDVSSTRIRENIDHNRDITNLIDTVAQNYIYENSLYLREPQYKQLLETKAVEVSHFSDVEEAEGVIFGSTIPSEMVNNLLDALHREGSGMTVVFDKFGRGKPDGIMVYRHIATTELYSEFENIDTASYIRENTSGKIIMFEACFIRENSKIDDLEQILFTESIAKALKEDYTYGVFSLRSGFVSETIQDVLERQGFLKLINNTTRDIYVVDMKSPITLYHNLQTAIKEPFNSNERVLKTIQETHHRFQRALTKLNPGELVISFDAGMMHNRLIELITKANGVPKEPTAIRGLGPNMCVPFGKILKGIVIPNTVTKVLHTEKEFDREIKSFKIKEFPQYLPLDCQVRMIKSFRRPVILVDDLLHKGYRIRELNPLFQEEAVDIDRMVVGVLSGRGRDLMEIQGRQVESAYFVPCLKAWFVETTMYPFIGGDGVEQLRGRSSNMIDSVNLILPYVMPGFIQDASKEAIYDLSMTCLQNSRDILRTLEMEYQRAFERSLTLDRLSEVVISPRCPDNGSSIRYDYHLPASVYLENDIERLVRLKHLVK</sequence>
<proteinExistence type="predicted"/>
<feature type="domain" description="Cytidyltransferase-like" evidence="11">
    <location>
        <begin position="920"/>
        <end position="1082"/>
    </location>
</feature>
<evidence type="ECO:0000256" key="4">
    <source>
        <dbReference type="ARBA" id="ARBA00022642"/>
    </source>
</evidence>
<accession>A0A0X8VAM2</accession>
<dbReference type="KEGG" id="cpro:CPRO_09200"/>
<dbReference type="InterPro" id="IPR014729">
    <property type="entry name" value="Rossmann-like_a/b/a_fold"/>
</dbReference>
<evidence type="ECO:0000256" key="7">
    <source>
        <dbReference type="ARBA" id="ARBA00022741"/>
    </source>
</evidence>
<dbReference type="InterPro" id="IPR004821">
    <property type="entry name" value="Cyt_trans-like"/>
</dbReference>
<keyword evidence="9" id="KW-0520">NAD</keyword>
<evidence type="ECO:0000259" key="11">
    <source>
        <dbReference type="Pfam" id="PF01467"/>
    </source>
</evidence>
<evidence type="ECO:0000256" key="8">
    <source>
        <dbReference type="ARBA" id="ARBA00022840"/>
    </source>
</evidence>
<comment type="function">
    <text evidence="1">Catalyzes the reversible adenylation of nicotinate mononucleotide (NaMN) to nicotinic acid adenine dinucleotide (NaAD).</text>
</comment>
<dbReference type="Proteomes" id="UP000184204">
    <property type="component" value="Unassembled WGS sequence"/>
</dbReference>
<evidence type="ECO:0000256" key="2">
    <source>
        <dbReference type="ARBA" id="ARBA00005019"/>
    </source>
</evidence>
<evidence type="ECO:0000256" key="9">
    <source>
        <dbReference type="ARBA" id="ARBA00023027"/>
    </source>
</evidence>
<name>A0A0X8VAM2_ANAPI</name>
<comment type="catalytic activity">
    <reaction evidence="10">
        <text>nicotinate beta-D-ribonucleotide + ATP + H(+) = deamido-NAD(+) + diphosphate</text>
        <dbReference type="Rhea" id="RHEA:22860"/>
        <dbReference type="ChEBI" id="CHEBI:15378"/>
        <dbReference type="ChEBI" id="CHEBI:30616"/>
        <dbReference type="ChEBI" id="CHEBI:33019"/>
        <dbReference type="ChEBI" id="CHEBI:57502"/>
        <dbReference type="ChEBI" id="CHEBI:58437"/>
        <dbReference type="EC" id="2.7.7.18"/>
    </reaction>
</comment>
<dbReference type="Proteomes" id="UP000068026">
    <property type="component" value="Chromosome"/>
</dbReference>
<dbReference type="Gene3D" id="3.40.50.620">
    <property type="entry name" value="HUPs"/>
    <property type="match status" value="1"/>
</dbReference>
<organism evidence="13 15">
    <name type="scientific">Anaerotignum propionicum DSM 1682</name>
    <dbReference type="NCBI Taxonomy" id="991789"/>
    <lineage>
        <taxon>Bacteria</taxon>
        <taxon>Bacillati</taxon>
        <taxon>Bacillota</taxon>
        <taxon>Clostridia</taxon>
        <taxon>Lachnospirales</taxon>
        <taxon>Anaerotignaceae</taxon>
        <taxon>Anaerotignum</taxon>
    </lineage>
</organism>
<dbReference type="SUPFAM" id="SSF109604">
    <property type="entry name" value="HD-domain/PDEase-like"/>
    <property type="match status" value="1"/>
</dbReference>
<dbReference type="RefSeq" id="WP_066048305.1">
    <property type="nucleotide sequence ID" value="NZ_CP014223.1"/>
</dbReference>
<keyword evidence="8" id="KW-0067">ATP-binding</keyword>
<reference evidence="14" key="2">
    <citation type="submission" date="2016-01" db="EMBL/GenBank/DDBJ databases">
        <authorList>
            <person name="Poehlein A."/>
            <person name="Schlien K."/>
            <person name="Gottschalk G."/>
            <person name="Buckel W."/>
            <person name="Daniel R."/>
        </authorList>
    </citation>
    <scope>NUCLEOTIDE SEQUENCE [LARGE SCALE GENOMIC DNA]</scope>
    <source>
        <strain evidence="14">X2</strain>
    </source>
</reference>
<dbReference type="GO" id="GO:0005524">
    <property type="term" value="F:ATP binding"/>
    <property type="evidence" value="ECO:0007669"/>
    <property type="project" value="UniProtKB-KW"/>
</dbReference>
<evidence type="ECO:0000256" key="3">
    <source>
        <dbReference type="ARBA" id="ARBA00012389"/>
    </source>
</evidence>
<evidence type="ECO:0000256" key="10">
    <source>
        <dbReference type="ARBA" id="ARBA00048721"/>
    </source>
</evidence>
<keyword evidence="6 13" id="KW-0548">Nucleotidyltransferase</keyword>
<keyword evidence="14" id="KW-1185">Reference proteome</keyword>
<evidence type="ECO:0000256" key="5">
    <source>
        <dbReference type="ARBA" id="ARBA00022679"/>
    </source>
</evidence>
<dbReference type="PANTHER" id="PTHR39321:SF3">
    <property type="entry name" value="PHOSPHOPANTETHEINE ADENYLYLTRANSFERASE"/>
    <property type="match status" value="1"/>
</dbReference>
<reference evidence="12 14" key="1">
    <citation type="journal article" date="2016" name="Genome Announc.">
        <title>Complete Genome Sequence of the Amino Acid-Fermenting Clostridium propionicum X2 (DSM 1682).</title>
        <authorList>
            <person name="Poehlein A."/>
            <person name="Schlien K."/>
            <person name="Chowdhury N.P."/>
            <person name="Gottschalk G."/>
            <person name="Buckel W."/>
            <person name="Daniel R."/>
        </authorList>
    </citation>
    <scope>NUCLEOTIDE SEQUENCE [LARGE SCALE GENOMIC DNA]</scope>
    <source>
        <strain evidence="12 14">X2</strain>
    </source>
</reference>
<dbReference type="InterPro" id="IPR016024">
    <property type="entry name" value="ARM-type_fold"/>
</dbReference>
<evidence type="ECO:0000256" key="1">
    <source>
        <dbReference type="ARBA" id="ARBA00002324"/>
    </source>
</evidence>
<protein>
    <recommendedName>
        <fullName evidence="3">nicotinate-nucleotide adenylyltransferase</fullName>
        <ecNumber evidence="3">2.7.7.18</ecNumber>
    </recommendedName>
</protein>
<evidence type="ECO:0000256" key="6">
    <source>
        <dbReference type="ARBA" id="ARBA00022695"/>
    </source>
</evidence>
<reference evidence="13" key="3">
    <citation type="submission" date="2016-11" db="EMBL/GenBank/DDBJ databases">
        <authorList>
            <person name="Varghese N."/>
            <person name="Submissions S."/>
        </authorList>
    </citation>
    <scope>NUCLEOTIDE SEQUENCE</scope>
    <source>
        <strain evidence="13">DSM 1682</strain>
    </source>
</reference>
<dbReference type="PANTHER" id="PTHR39321">
    <property type="entry name" value="NICOTINATE-NUCLEOTIDE ADENYLYLTRANSFERASE-RELATED"/>
    <property type="match status" value="1"/>
</dbReference>
<dbReference type="EC" id="2.7.7.18" evidence="3"/>
<dbReference type="SUPFAM" id="SSF52374">
    <property type="entry name" value="Nucleotidylyl transferase"/>
    <property type="match status" value="1"/>
</dbReference>
<dbReference type="Pfam" id="PF01467">
    <property type="entry name" value="CTP_transf_like"/>
    <property type="match status" value="1"/>
</dbReference>
<dbReference type="SUPFAM" id="SSF48371">
    <property type="entry name" value="ARM repeat"/>
    <property type="match status" value="1"/>
</dbReference>